<dbReference type="Gene3D" id="3.60.40.10">
    <property type="entry name" value="PPM-type phosphatase domain"/>
    <property type="match status" value="1"/>
</dbReference>
<dbReference type="SMART" id="SM00331">
    <property type="entry name" value="PP2C_SIG"/>
    <property type="match status" value="1"/>
</dbReference>
<proteinExistence type="predicted"/>
<keyword evidence="2" id="KW-0812">Transmembrane</keyword>
<dbReference type="PROSITE" id="PS51746">
    <property type="entry name" value="PPM_2"/>
    <property type="match status" value="1"/>
</dbReference>
<dbReference type="InterPro" id="IPR036457">
    <property type="entry name" value="PPM-type-like_dom_sf"/>
</dbReference>
<keyword evidence="2" id="KW-0472">Membrane</keyword>
<evidence type="ECO:0000259" key="3">
    <source>
        <dbReference type="PROSITE" id="PS51746"/>
    </source>
</evidence>
<feature type="compositionally biased region" description="Basic and acidic residues" evidence="1">
    <location>
        <begin position="285"/>
        <end position="297"/>
    </location>
</feature>
<accession>A0A2I1IN54</accession>
<dbReference type="Proteomes" id="UP000235122">
    <property type="component" value="Unassembled WGS sequence"/>
</dbReference>
<sequence length="429" mass="45764">MSLTLRFATRSDVGLVRKSNQDSGYAGPHLLVLADGMGGPAGGDIASSIAVAHLADLDSDAHGADDLLNLLRTRISDAHEELVDRSSHDADLHGLGTTCIAVLRSGNKLAMTHIGDSRAYLLRQGTLTQVTTDHSFVQYLVQSGQLTPEQAENHPQRSVLLRVLGDSTSDITLDESIREAVEGDRWLLCSDGLSGVVSAQTIGEVLHGVEDPADACDQLIALALRAGGPDNVTVVIADVVDPDHLGYEPSTAPQIVGAAATNRLERTRDADSAAGKAAALAGRGDPSRSPRDQKELDADAADAADLKRKKRRRRLIGSLVGLLIAAVVAVGGVLAWNWSQNQYYVSPYKGKVAIYQGIPQTVGPWHLSHHVELSNLNMSDLDPFARDRLQTPITRDSLTEAREVVKNLQRTHVNVDLISPKPDSAGSGK</sequence>
<keyword evidence="5" id="KW-1185">Reference proteome</keyword>
<evidence type="ECO:0000256" key="1">
    <source>
        <dbReference type="SAM" id="MobiDB-lite"/>
    </source>
</evidence>
<dbReference type="STRING" id="33007.HMPREF3198_00358"/>
<dbReference type="AlphaFoldDB" id="A0A2I1IN54"/>
<feature type="transmembrane region" description="Helical" evidence="2">
    <location>
        <begin position="315"/>
        <end position="338"/>
    </location>
</feature>
<feature type="compositionally biased region" description="Low complexity" evidence="1">
    <location>
        <begin position="275"/>
        <end position="284"/>
    </location>
</feature>
<name>A0A2I1IN54_9ACTO</name>
<dbReference type="SMART" id="SM00332">
    <property type="entry name" value="PP2Cc"/>
    <property type="match status" value="1"/>
</dbReference>
<protein>
    <submittedName>
        <fullName evidence="4">Serine/threonine-protein phosphatase</fullName>
    </submittedName>
</protein>
<dbReference type="GeneID" id="35866632"/>
<evidence type="ECO:0000256" key="2">
    <source>
        <dbReference type="SAM" id="Phobius"/>
    </source>
</evidence>
<reference evidence="4 5" key="1">
    <citation type="submission" date="2017-12" db="EMBL/GenBank/DDBJ databases">
        <title>Phylogenetic diversity of female urinary microbiome.</title>
        <authorList>
            <person name="Thomas-White K."/>
            <person name="Wolfe A.J."/>
        </authorList>
    </citation>
    <scope>NUCLEOTIDE SEQUENCE [LARGE SCALE GENOMIC DNA]</scope>
    <source>
        <strain evidence="4 5">UMB0402</strain>
    </source>
</reference>
<feature type="domain" description="PPM-type phosphatase" evidence="3">
    <location>
        <begin position="6"/>
        <end position="239"/>
    </location>
</feature>
<comment type="caution">
    <text evidence="4">The sequence shown here is derived from an EMBL/GenBank/DDBJ whole genome shotgun (WGS) entry which is preliminary data.</text>
</comment>
<evidence type="ECO:0000313" key="5">
    <source>
        <dbReference type="Proteomes" id="UP000235122"/>
    </source>
</evidence>
<dbReference type="EMBL" id="PKKO01000003">
    <property type="protein sequence ID" value="PKY72569.1"/>
    <property type="molecule type" value="Genomic_DNA"/>
</dbReference>
<dbReference type="CDD" id="cd00143">
    <property type="entry name" value="PP2Cc"/>
    <property type="match status" value="1"/>
</dbReference>
<evidence type="ECO:0000313" key="4">
    <source>
        <dbReference type="EMBL" id="PKY72569.1"/>
    </source>
</evidence>
<feature type="region of interest" description="Disordered" evidence="1">
    <location>
        <begin position="275"/>
        <end position="303"/>
    </location>
</feature>
<keyword evidence="2" id="KW-1133">Transmembrane helix</keyword>
<gene>
    <name evidence="4" type="ORF">CYJ19_06940</name>
</gene>
<dbReference type="RefSeq" id="WP_024332027.1">
    <property type="nucleotide sequence ID" value="NZ_JASOXK010000007.1"/>
</dbReference>
<dbReference type="InterPro" id="IPR001932">
    <property type="entry name" value="PPM-type_phosphatase-like_dom"/>
</dbReference>
<dbReference type="Pfam" id="PF13672">
    <property type="entry name" value="PP2C_2"/>
    <property type="match status" value="1"/>
</dbReference>
<dbReference type="SUPFAM" id="SSF81606">
    <property type="entry name" value="PP2C-like"/>
    <property type="match status" value="1"/>
</dbReference>
<organism evidence="4 5">
    <name type="scientific">Winkia neuii</name>
    <dbReference type="NCBI Taxonomy" id="33007"/>
    <lineage>
        <taxon>Bacteria</taxon>
        <taxon>Bacillati</taxon>
        <taxon>Actinomycetota</taxon>
        <taxon>Actinomycetes</taxon>
        <taxon>Actinomycetales</taxon>
        <taxon>Actinomycetaceae</taxon>
        <taxon>Winkia</taxon>
    </lineage>
</organism>